<protein>
    <submittedName>
        <fullName evidence="3">Uncharacterized protein</fullName>
    </submittedName>
</protein>
<evidence type="ECO:0000313" key="2">
    <source>
        <dbReference type="Proteomes" id="UP000492821"/>
    </source>
</evidence>
<evidence type="ECO:0000313" key="3">
    <source>
        <dbReference type="WBParaSite" id="Pan_g19931.t1"/>
    </source>
</evidence>
<reference evidence="2" key="1">
    <citation type="journal article" date="2013" name="Genetics">
        <title>The draft genome and transcriptome of Panagrellus redivivus are shaped by the harsh demands of a free-living lifestyle.</title>
        <authorList>
            <person name="Srinivasan J."/>
            <person name="Dillman A.R."/>
            <person name="Macchietto M.G."/>
            <person name="Heikkinen L."/>
            <person name="Lakso M."/>
            <person name="Fracchia K.M."/>
            <person name="Antoshechkin I."/>
            <person name="Mortazavi A."/>
            <person name="Wong G."/>
            <person name="Sternberg P.W."/>
        </authorList>
    </citation>
    <scope>NUCLEOTIDE SEQUENCE [LARGE SCALE GENOMIC DNA]</scope>
    <source>
        <strain evidence="2">MT8872</strain>
    </source>
</reference>
<dbReference type="AlphaFoldDB" id="A0A7E4ZVE7"/>
<dbReference type="WBParaSite" id="Pan_g19931.t1">
    <property type="protein sequence ID" value="Pan_g19931.t1"/>
    <property type="gene ID" value="Pan_g19931"/>
</dbReference>
<proteinExistence type="predicted"/>
<evidence type="ECO:0000256" key="1">
    <source>
        <dbReference type="SAM" id="MobiDB-lite"/>
    </source>
</evidence>
<sequence>MNVIDCPHIQDRSDVDEPPPSLPVPVHCRGFRSTTDVNGRMGSTAMDLTQPNGFRWTGVHRHGFDATERIPVG</sequence>
<organism evidence="2 3">
    <name type="scientific">Panagrellus redivivus</name>
    <name type="common">Microworm</name>
    <dbReference type="NCBI Taxonomy" id="6233"/>
    <lineage>
        <taxon>Eukaryota</taxon>
        <taxon>Metazoa</taxon>
        <taxon>Ecdysozoa</taxon>
        <taxon>Nematoda</taxon>
        <taxon>Chromadorea</taxon>
        <taxon>Rhabditida</taxon>
        <taxon>Tylenchina</taxon>
        <taxon>Panagrolaimomorpha</taxon>
        <taxon>Panagrolaimoidea</taxon>
        <taxon>Panagrolaimidae</taxon>
        <taxon>Panagrellus</taxon>
    </lineage>
</organism>
<reference evidence="3" key="2">
    <citation type="submission" date="2020-10" db="UniProtKB">
        <authorList>
            <consortium name="WormBaseParasite"/>
        </authorList>
    </citation>
    <scope>IDENTIFICATION</scope>
</reference>
<accession>A0A7E4ZVE7</accession>
<keyword evidence="2" id="KW-1185">Reference proteome</keyword>
<dbReference type="Proteomes" id="UP000492821">
    <property type="component" value="Unassembled WGS sequence"/>
</dbReference>
<feature type="region of interest" description="Disordered" evidence="1">
    <location>
        <begin position="1"/>
        <end position="29"/>
    </location>
</feature>
<name>A0A7E4ZVE7_PANRE</name>